<comment type="catalytic activity">
    <reaction evidence="7">
        <text>L-threonyl-[protein] + ATP = O-phospho-L-threonyl-[protein] + ADP + H(+)</text>
        <dbReference type="Rhea" id="RHEA:46608"/>
        <dbReference type="Rhea" id="RHEA-COMP:11060"/>
        <dbReference type="Rhea" id="RHEA-COMP:11605"/>
        <dbReference type="ChEBI" id="CHEBI:15378"/>
        <dbReference type="ChEBI" id="CHEBI:30013"/>
        <dbReference type="ChEBI" id="CHEBI:30616"/>
        <dbReference type="ChEBI" id="CHEBI:61977"/>
        <dbReference type="ChEBI" id="CHEBI:456216"/>
        <dbReference type="EC" id="2.7.11.1"/>
    </reaction>
</comment>
<keyword evidence="5 12" id="KW-0418">Kinase</keyword>
<evidence type="ECO:0000256" key="8">
    <source>
        <dbReference type="ARBA" id="ARBA00048679"/>
    </source>
</evidence>
<feature type="coiled-coil region" evidence="9">
    <location>
        <begin position="311"/>
        <end position="345"/>
    </location>
</feature>
<name>A0ABQ9NWK7_9PEZI</name>
<dbReference type="InterPro" id="IPR011009">
    <property type="entry name" value="Kinase-like_dom_sf"/>
</dbReference>
<sequence>MTEEEKYEVLEKIGHGSFGVIRKVRRKSDGYVLCRKEISYVRMSQKEKEQLQAELSILKELRHPNIVAYYERDHLKGTQDLHLYMEYCGNGDLGRVIKNLTLKNQFAEEEFVWSIFSQLVTALYRCHYGEDPPEVGRHIMGLGNNAKPLKSKQGHYMILHRDLKPENVFLDADNSVKLGDFGLSKILQSHDFASTYVGTPFYMSPEICAAEKYTLYSDIWSLGCIIYELCAKAPPFNARTHFELIQKIKAGKVAPLPPVYSQELQKVISSCLKVNPNSRPDTAQLLNLPIVKLMRKEQEVVQLGQQMKLEKELASKTLKEANDRMVTLEKEKEALRLELDASVRREWEVKARLEIDRQVQIEFDRLRKTFEAEVSKRVAEELIKHPIAAVPTPPTSSRHSSSGSQTLIASSEAGDDLPRSSTPTLPDQQPHHHRQLSEADPSDNPSSTDLSALSNLSMESPFLSKKPLKKSTRTPFTRAKTMWGPTAVAPSPMDIHMAEPSPISIACLSLSPRRQASGTGPTESAAGVGKLYPQLRTSRNIFAAAAAGTALAPLETVPPLSPTPSSFPSPHSSDAELDPDFTASDVEESDEDVVPDLPPSPTRKDSGNTNNDPFKVLAAAPGPTRPGLSRQRTLPQRLGTAPSLFPAQPLTAGKAALAHARPSSAVPVVATSPSRARKGRGMGVEPASPTRKVGAVKDVNVGAGAGGHVGGAAAAAGGLKSKKGNDEMLRTAMRNQGQALLLQGRTLVELQQATSNASSGTGRPVSSGSTDPVAPRPGSREGTAVVKPGTSAVDFAVKAVERDRSRERREDVPMWDPERDEMPSPFLVKTTGRIRAGGR</sequence>
<dbReference type="GO" id="GO:0004674">
    <property type="term" value="F:protein serine/threonine kinase activity"/>
    <property type="evidence" value="ECO:0007669"/>
    <property type="project" value="UniProtKB-KW"/>
</dbReference>
<dbReference type="InterPro" id="IPR051131">
    <property type="entry name" value="NEK_Ser/Thr_kinase_NIMA"/>
</dbReference>
<evidence type="ECO:0000313" key="13">
    <source>
        <dbReference type="Proteomes" id="UP001172684"/>
    </source>
</evidence>
<evidence type="ECO:0000256" key="2">
    <source>
        <dbReference type="ARBA" id="ARBA00022527"/>
    </source>
</evidence>
<evidence type="ECO:0000313" key="12">
    <source>
        <dbReference type="EMBL" id="KAJ9666765.1"/>
    </source>
</evidence>
<dbReference type="EMBL" id="JAPDRL010000017">
    <property type="protein sequence ID" value="KAJ9666765.1"/>
    <property type="molecule type" value="Genomic_DNA"/>
</dbReference>
<dbReference type="PROSITE" id="PS50011">
    <property type="entry name" value="PROTEIN_KINASE_DOM"/>
    <property type="match status" value="1"/>
</dbReference>
<accession>A0ABQ9NWK7</accession>
<evidence type="ECO:0000256" key="10">
    <source>
        <dbReference type="SAM" id="MobiDB-lite"/>
    </source>
</evidence>
<protein>
    <recommendedName>
        <fullName evidence="1">non-specific serine/threonine protein kinase</fullName>
        <ecNumber evidence="1">2.7.11.1</ecNumber>
    </recommendedName>
</protein>
<dbReference type="Proteomes" id="UP001172684">
    <property type="component" value="Unassembled WGS sequence"/>
</dbReference>
<comment type="catalytic activity">
    <reaction evidence="8">
        <text>L-seryl-[protein] + ATP = O-phospho-L-seryl-[protein] + ADP + H(+)</text>
        <dbReference type="Rhea" id="RHEA:17989"/>
        <dbReference type="Rhea" id="RHEA-COMP:9863"/>
        <dbReference type="Rhea" id="RHEA-COMP:11604"/>
        <dbReference type="ChEBI" id="CHEBI:15378"/>
        <dbReference type="ChEBI" id="CHEBI:29999"/>
        <dbReference type="ChEBI" id="CHEBI:30616"/>
        <dbReference type="ChEBI" id="CHEBI:83421"/>
        <dbReference type="ChEBI" id="CHEBI:456216"/>
        <dbReference type="EC" id="2.7.11.1"/>
    </reaction>
</comment>
<dbReference type="PANTHER" id="PTHR44899">
    <property type="entry name" value="CAMK FAMILY PROTEIN KINASE"/>
    <property type="match status" value="1"/>
</dbReference>
<evidence type="ECO:0000256" key="9">
    <source>
        <dbReference type="SAM" id="Coils"/>
    </source>
</evidence>
<evidence type="ECO:0000256" key="3">
    <source>
        <dbReference type="ARBA" id="ARBA00022679"/>
    </source>
</evidence>
<comment type="caution">
    <text evidence="12">The sequence shown here is derived from an EMBL/GenBank/DDBJ whole genome shotgun (WGS) entry which is preliminary data.</text>
</comment>
<keyword evidence="9" id="KW-0175">Coiled coil</keyword>
<feature type="compositionally biased region" description="Basic and acidic residues" evidence="10">
    <location>
        <begin position="799"/>
        <end position="822"/>
    </location>
</feature>
<feature type="compositionally biased region" description="Low complexity" evidence="10">
    <location>
        <begin position="395"/>
        <end position="406"/>
    </location>
</feature>
<keyword evidence="13" id="KW-1185">Reference proteome</keyword>
<evidence type="ECO:0000256" key="7">
    <source>
        <dbReference type="ARBA" id="ARBA00047899"/>
    </source>
</evidence>
<keyword evidence="2 12" id="KW-0723">Serine/threonine-protein kinase</keyword>
<feature type="region of interest" description="Disordered" evidence="10">
    <location>
        <begin position="753"/>
        <end position="839"/>
    </location>
</feature>
<feature type="region of interest" description="Disordered" evidence="10">
    <location>
        <begin position="555"/>
        <end position="630"/>
    </location>
</feature>
<feature type="region of interest" description="Disordered" evidence="10">
    <location>
        <begin position="388"/>
        <end position="485"/>
    </location>
</feature>
<dbReference type="PANTHER" id="PTHR44899:SF3">
    <property type="entry name" value="SERINE_THREONINE-PROTEIN KINASE NEK1"/>
    <property type="match status" value="1"/>
</dbReference>
<keyword evidence="4" id="KW-0547">Nucleotide-binding</keyword>
<feature type="domain" description="Protein kinase" evidence="11">
    <location>
        <begin position="7"/>
        <end position="291"/>
    </location>
</feature>
<dbReference type="Gene3D" id="1.10.510.10">
    <property type="entry name" value="Transferase(Phosphotransferase) domain 1"/>
    <property type="match status" value="1"/>
</dbReference>
<dbReference type="Pfam" id="PF00069">
    <property type="entry name" value="Pkinase"/>
    <property type="match status" value="2"/>
</dbReference>
<dbReference type="EC" id="2.7.11.1" evidence="1"/>
<proteinExistence type="predicted"/>
<evidence type="ECO:0000256" key="6">
    <source>
        <dbReference type="ARBA" id="ARBA00022840"/>
    </source>
</evidence>
<organism evidence="12 13">
    <name type="scientific">Coniosporium apollinis</name>
    <dbReference type="NCBI Taxonomy" id="61459"/>
    <lineage>
        <taxon>Eukaryota</taxon>
        <taxon>Fungi</taxon>
        <taxon>Dikarya</taxon>
        <taxon>Ascomycota</taxon>
        <taxon>Pezizomycotina</taxon>
        <taxon>Dothideomycetes</taxon>
        <taxon>Dothideomycetes incertae sedis</taxon>
        <taxon>Coniosporium</taxon>
    </lineage>
</organism>
<dbReference type="Gene3D" id="3.30.200.20">
    <property type="entry name" value="Phosphorylase Kinase, domain 1"/>
    <property type="match status" value="1"/>
</dbReference>
<dbReference type="PROSITE" id="PS00108">
    <property type="entry name" value="PROTEIN_KINASE_ST"/>
    <property type="match status" value="1"/>
</dbReference>
<evidence type="ECO:0000256" key="1">
    <source>
        <dbReference type="ARBA" id="ARBA00012513"/>
    </source>
</evidence>
<evidence type="ECO:0000259" key="11">
    <source>
        <dbReference type="PROSITE" id="PS50011"/>
    </source>
</evidence>
<dbReference type="CDD" id="cd08217">
    <property type="entry name" value="STKc_Nek2"/>
    <property type="match status" value="1"/>
</dbReference>
<keyword evidence="6" id="KW-0067">ATP-binding</keyword>
<dbReference type="InterPro" id="IPR008271">
    <property type="entry name" value="Ser/Thr_kinase_AS"/>
</dbReference>
<evidence type="ECO:0000256" key="5">
    <source>
        <dbReference type="ARBA" id="ARBA00022777"/>
    </source>
</evidence>
<feature type="compositionally biased region" description="Polar residues" evidence="10">
    <location>
        <begin position="443"/>
        <end position="458"/>
    </location>
</feature>
<reference evidence="12" key="1">
    <citation type="submission" date="2022-10" db="EMBL/GenBank/DDBJ databases">
        <title>Culturing micro-colonial fungi from biological soil crusts in the Mojave desert and describing Neophaeococcomyces mojavensis, and introducing the new genera and species Taxawa tesnikishii.</title>
        <authorList>
            <person name="Kurbessoian T."/>
            <person name="Stajich J.E."/>
        </authorList>
    </citation>
    <scope>NUCLEOTIDE SEQUENCE</scope>
    <source>
        <strain evidence="12">TK_1</strain>
    </source>
</reference>
<feature type="region of interest" description="Disordered" evidence="10">
    <location>
        <begin position="668"/>
        <end position="690"/>
    </location>
</feature>
<dbReference type="InterPro" id="IPR000719">
    <property type="entry name" value="Prot_kinase_dom"/>
</dbReference>
<evidence type="ECO:0000256" key="4">
    <source>
        <dbReference type="ARBA" id="ARBA00022741"/>
    </source>
</evidence>
<keyword evidence="3 12" id="KW-0808">Transferase</keyword>
<feature type="compositionally biased region" description="Acidic residues" evidence="10">
    <location>
        <begin position="575"/>
        <end position="594"/>
    </location>
</feature>
<feature type="compositionally biased region" description="Polar residues" evidence="10">
    <location>
        <begin position="753"/>
        <end position="770"/>
    </location>
</feature>
<gene>
    <name evidence="12" type="primary">KIN3</name>
    <name evidence="12" type="ORF">H2201_003169</name>
</gene>
<dbReference type="SMART" id="SM00220">
    <property type="entry name" value="S_TKc"/>
    <property type="match status" value="1"/>
</dbReference>
<dbReference type="SUPFAM" id="SSF56112">
    <property type="entry name" value="Protein kinase-like (PK-like)"/>
    <property type="match status" value="1"/>
</dbReference>